<gene>
    <name evidence="2" type="ORF">PhCBS80983_g04644</name>
</gene>
<dbReference type="Pfam" id="PF01315">
    <property type="entry name" value="Ald_Xan_dh_C"/>
    <property type="match status" value="1"/>
</dbReference>
<feature type="domain" description="Aldehyde oxidase/xanthine dehydrogenase a/b hammerhead" evidence="1">
    <location>
        <begin position="41"/>
        <end position="158"/>
    </location>
</feature>
<dbReference type="AlphaFoldDB" id="A0A507DZK5"/>
<dbReference type="Proteomes" id="UP000318582">
    <property type="component" value="Unassembled WGS sequence"/>
</dbReference>
<evidence type="ECO:0000259" key="1">
    <source>
        <dbReference type="SMART" id="SM01008"/>
    </source>
</evidence>
<reference evidence="2 3" key="1">
    <citation type="journal article" date="2019" name="Sci. Rep.">
        <title>Comparative genomics of chytrid fungi reveal insights into the obligate biotrophic and pathogenic lifestyle of Synchytrium endobioticum.</title>
        <authorList>
            <person name="van de Vossenberg B.T.L.H."/>
            <person name="Warris S."/>
            <person name="Nguyen H.D.T."/>
            <person name="van Gent-Pelzer M.P.E."/>
            <person name="Joly D.L."/>
            <person name="van de Geest H.C."/>
            <person name="Bonants P.J.M."/>
            <person name="Smith D.S."/>
            <person name="Levesque C.A."/>
            <person name="van der Lee T.A.J."/>
        </authorList>
    </citation>
    <scope>NUCLEOTIDE SEQUENCE [LARGE SCALE GENOMIC DNA]</scope>
    <source>
        <strain evidence="2 3">CBS 809.83</strain>
    </source>
</reference>
<dbReference type="PANTHER" id="PTHR45444:SF3">
    <property type="entry name" value="XANTHINE DEHYDROGENASE"/>
    <property type="match status" value="1"/>
</dbReference>
<dbReference type="InterPro" id="IPR016208">
    <property type="entry name" value="Ald_Oxase/xanthine_DH-like"/>
</dbReference>
<comment type="caution">
    <text evidence="2">The sequence shown here is derived from an EMBL/GenBank/DDBJ whole genome shotgun (WGS) entry which is preliminary data.</text>
</comment>
<dbReference type="GO" id="GO:0016491">
    <property type="term" value="F:oxidoreductase activity"/>
    <property type="evidence" value="ECO:0007669"/>
    <property type="project" value="InterPro"/>
</dbReference>
<dbReference type="STRING" id="109895.A0A507DZK5"/>
<dbReference type="SMART" id="SM01008">
    <property type="entry name" value="Ald_Xan_dh_C"/>
    <property type="match status" value="1"/>
</dbReference>
<proteinExistence type="predicted"/>
<dbReference type="InterPro" id="IPR036856">
    <property type="entry name" value="Ald_Oxase/Xan_DH_a/b_sf"/>
</dbReference>
<keyword evidence="3" id="KW-1185">Reference proteome</keyword>
<accession>A0A507DZK5</accession>
<dbReference type="SUPFAM" id="SSF54665">
    <property type="entry name" value="CO dehydrogenase molybdoprotein N-domain-like"/>
    <property type="match status" value="1"/>
</dbReference>
<evidence type="ECO:0000313" key="2">
    <source>
        <dbReference type="EMBL" id="TPX56250.1"/>
    </source>
</evidence>
<dbReference type="EMBL" id="QEAQ01000080">
    <property type="protein sequence ID" value="TPX56250.1"/>
    <property type="molecule type" value="Genomic_DNA"/>
</dbReference>
<dbReference type="InterPro" id="IPR000674">
    <property type="entry name" value="Ald_Oxase/Xan_DH_a/b"/>
</dbReference>
<dbReference type="Gene3D" id="3.90.1170.50">
    <property type="entry name" value="Aldehyde oxidase/xanthine dehydrogenase, a/b hammerhead"/>
    <property type="match status" value="1"/>
</dbReference>
<sequence length="192" mass="20890">MLKFYLYVYDSDNRPINGAEKALEGAVGTSIPHLAALKQVTGEAVYLDDIPVMGNEAYAAMVLSSEGNAAISSVDPSEALEMEGVIGYISAEDVSGYNADETHNGNIIGPIIHDEEIFAAKRVYYVNQMIGLIIAKIEILARRAARKVKVKVTYADKQPLVVTIEDAIETNSFFEVERAIPMQPIPSLVSPE</sequence>
<name>A0A507DZK5_9FUNG</name>
<dbReference type="PANTHER" id="PTHR45444">
    <property type="entry name" value="XANTHINE DEHYDROGENASE"/>
    <property type="match status" value="1"/>
</dbReference>
<organism evidence="2 3">
    <name type="scientific">Powellomyces hirtus</name>
    <dbReference type="NCBI Taxonomy" id="109895"/>
    <lineage>
        <taxon>Eukaryota</taxon>
        <taxon>Fungi</taxon>
        <taxon>Fungi incertae sedis</taxon>
        <taxon>Chytridiomycota</taxon>
        <taxon>Chytridiomycota incertae sedis</taxon>
        <taxon>Chytridiomycetes</taxon>
        <taxon>Spizellomycetales</taxon>
        <taxon>Powellomycetaceae</taxon>
        <taxon>Powellomyces</taxon>
    </lineage>
</organism>
<protein>
    <recommendedName>
        <fullName evidence="1">Aldehyde oxidase/xanthine dehydrogenase a/b hammerhead domain-containing protein</fullName>
    </recommendedName>
</protein>
<evidence type="ECO:0000313" key="3">
    <source>
        <dbReference type="Proteomes" id="UP000318582"/>
    </source>
</evidence>
<dbReference type="GO" id="GO:0005506">
    <property type="term" value="F:iron ion binding"/>
    <property type="evidence" value="ECO:0007669"/>
    <property type="project" value="InterPro"/>
</dbReference>